<evidence type="ECO:0000259" key="7">
    <source>
        <dbReference type="Pfam" id="PF00520"/>
    </source>
</evidence>
<evidence type="ECO:0000256" key="2">
    <source>
        <dbReference type="ARBA" id="ARBA00022692"/>
    </source>
</evidence>
<dbReference type="GO" id="GO:0001518">
    <property type="term" value="C:voltage-gated sodium channel complex"/>
    <property type="evidence" value="ECO:0007669"/>
    <property type="project" value="TreeGrafter"/>
</dbReference>
<feature type="domain" description="Ion transport" evidence="7">
    <location>
        <begin position="7"/>
        <end position="204"/>
    </location>
</feature>
<feature type="transmembrane region" description="Helical" evidence="6">
    <location>
        <begin position="12"/>
        <end position="31"/>
    </location>
</feature>
<dbReference type="Proteomes" id="UP001160148">
    <property type="component" value="Unassembled WGS sequence"/>
</dbReference>
<gene>
    <name evidence="8" type="ORF">MEUPH1_LOCUS5667</name>
</gene>
<keyword evidence="3 6" id="KW-1133">Transmembrane helix</keyword>
<protein>
    <recommendedName>
        <fullName evidence="7">Ion transport domain-containing protein</fullName>
    </recommendedName>
</protein>
<name>A0AAV0VZH4_9HEMI</name>
<evidence type="ECO:0000256" key="1">
    <source>
        <dbReference type="ARBA" id="ARBA00004141"/>
    </source>
</evidence>
<comment type="caution">
    <text evidence="8">The sequence shown here is derived from an EMBL/GenBank/DDBJ whole genome shotgun (WGS) entry which is preliminary data.</text>
</comment>
<feature type="transmembrane region" description="Helical" evidence="6">
    <location>
        <begin position="176"/>
        <end position="199"/>
    </location>
</feature>
<dbReference type="PANTHER" id="PTHR10037:SF288">
    <property type="entry name" value="SODIUM CHANNEL PROTEIN PARA"/>
    <property type="match status" value="1"/>
</dbReference>
<feature type="region of interest" description="Disordered" evidence="5">
    <location>
        <begin position="311"/>
        <end position="337"/>
    </location>
</feature>
<dbReference type="Gene3D" id="1.20.120.350">
    <property type="entry name" value="Voltage-gated potassium channels. Chain C"/>
    <property type="match status" value="1"/>
</dbReference>
<dbReference type="Pfam" id="PF00520">
    <property type="entry name" value="Ion_trans"/>
    <property type="match status" value="1"/>
</dbReference>
<keyword evidence="9" id="KW-1185">Reference proteome</keyword>
<proteinExistence type="predicted"/>
<dbReference type="PANTHER" id="PTHR10037">
    <property type="entry name" value="VOLTAGE-GATED CATION CHANNEL CALCIUM AND SODIUM"/>
    <property type="match status" value="1"/>
</dbReference>
<comment type="subcellular location">
    <subcellularLocation>
        <location evidence="1">Membrane</location>
        <topology evidence="1">Multi-pass membrane protein</topology>
    </subcellularLocation>
</comment>
<dbReference type="Gene3D" id="1.10.287.70">
    <property type="match status" value="1"/>
</dbReference>
<reference evidence="8 9" key="1">
    <citation type="submission" date="2023-01" db="EMBL/GenBank/DDBJ databases">
        <authorList>
            <person name="Whitehead M."/>
        </authorList>
    </citation>
    <scope>NUCLEOTIDE SEQUENCE [LARGE SCALE GENOMIC DNA]</scope>
</reference>
<keyword evidence="2 6" id="KW-0812">Transmembrane</keyword>
<evidence type="ECO:0000313" key="8">
    <source>
        <dbReference type="EMBL" id="CAI6349060.1"/>
    </source>
</evidence>
<dbReference type="FunFam" id="1.10.287.70:FF:000046">
    <property type="entry name" value="Sodium channel protein"/>
    <property type="match status" value="1"/>
</dbReference>
<feature type="compositionally biased region" description="Polar residues" evidence="5">
    <location>
        <begin position="311"/>
        <end position="321"/>
    </location>
</feature>
<evidence type="ECO:0000256" key="5">
    <source>
        <dbReference type="SAM" id="MobiDB-lite"/>
    </source>
</evidence>
<dbReference type="AlphaFoldDB" id="A0AAV0VZH4"/>
<dbReference type="InterPro" id="IPR027359">
    <property type="entry name" value="Volt_channel_dom_sf"/>
</dbReference>
<evidence type="ECO:0000256" key="4">
    <source>
        <dbReference type="ARBA" id="ARBA00023136"/>
    </source>
</evidence>
<dbReference type="GO" id="GO:0005248">
    <property type="term" value="F:voltage-gated sodium channel activity"/>
    <property type="evidence" value="ECO:0007669"/>
    <property type="project" value="TreeGrafter"/>
</dbReference>
<feature type="transmembrane region" description="Helical" evidence="6">
    <location>
        <begin position="87"/>
        <end position="116"/>
    </location>
</feature>
<accession>A0AAV0VZH4</accession>
<dbReference type="GO" id="GO:0019228">
    <property type="term" value="P:neuronal action potential"/>
    <property type="evidence" value="ECO:0007669"/>
    <property type="project" value="TreeGrafter"/>
</dbReference>
<dbReference type="SUPFAM" id="SSF81324">
    <property type="entry name" value="Voltage-gated potassium channels"/>
    <property type="match status" value="1"/>
</dbReference>
<sequence>MDPKLDFVLNKANVFFSATFGVEAALKLMAMSPKYYFQMGWNIFDFIIVILSVVELLSAGYQGLSVLRSFRLLRVFKLAKSWPTLNLLISIMGRTIGALGNLTFVLCIIIFIFAVMGMQLFGKNYTEKMYLFKDHELPRWNFTDFLHSFMIVFRVLCGEWIESMWDCLHVGEPTCIPFFLATVVIGNLVVLNLFLALLLSNFGSSNLSVPTADSDTNKITEAFERISRFNKWVKTRIMDFLKAIRAKLTNQISVQASGRDRDIDLPADETIVDVIAPFKDTKEPVEMTIGDGMEFTIPGDVKQKIKKNQVGNSIGNHQGNKVGNDYKKESFDLDSLK</sequence>
<keyword evidence="4 6" id="KW-0472">Membrane</keyword>
<evidence type="ECO:0000256" key="6">
    <source>
        <dbReference type="SAM" id="Phobius"/>
    </source>
</evidence>
<dbReference type="InterPro" id="IPR043203">
    <property type="entry name" value="VGCC_Ca_Na"/>
</dbReference>
<organism evidence="8 9">
    <name type="scientific">Macrosiphum euphorbiae</name>
    <name type="common">potato aphid</name>
    <dbReference type="NCBI Taxonomy" id="13131"/>
    <lineage>
        <taxon>Eukaryota</taxon>
        <taxon>Metazoa</taxon>
        <taxon>Ecdysozoa</taxon>
        <taxon>Arthropoda</taxon>
        <taxon>Hexapoda</taxon>
        <taxon>Insecta</taxon>
        <taxon>Pterygota</taxon>
        <taxon>Neoptera</taxon>
        <taxon>Paraneoptera</taxon>
        <taxon>Hemiptera</taxon>
        <taxon>Sternorrhyncha</taxon>
        <taxon>Aphidomorpha</taxon>
        <taxon>Aphidoidea</taxon>
        <taxon>Aphididae</taxon>
        <taxon>Macrosiphini</taxon>
        <taxon>Macrosiphum</taxon>
    </lineage>
</organism>
<evidence type="ECO:0000313" key="9">
    <source>
        <dbReference type="Proteomes" id="UP001160148"/>
    </source>
</evidence>
<dbReference type="InterPro" id="IPR005821">
    <property type="entry name" value="Ion_trans_dom"/>
</dbReference>
<evidence type="ECO:0000256" key="3">
    <source>
        <dbReference type="ARBA" id="ARBA00022989"/>
    </source>
</evidence>
<dbReference type="EMBL" id="CARXXK010000001">
    <property type="protein sequence ID" value="CAI6349060.1"/>
    <property type="molecule type" value="Genomic_DNA"/>
</dbReference>
<dbReference type="GO" id="GO:0086010">
    <property type="term" value="P:membrane depolarization during action potential"/>
    <property type="evidence" value="ECO:0007669"/>
    <property type="project" value="TreeGrafter"/>
</dbReference>
<feature type="compositionally biased region" description="Basic and acidic residues" evidence="5">
    <location>
        <begin position="324"/>
        <end position="337"/>
    </location>
</feature>
<feature type="transmembrane region" description="Helical" evidence="6">
    <location>
        <begin position="43"/>
        <end position="67"/>
    </location>
</feature>